<dbReference type="RefSeq" id="WP_244167924.1">
    <property type="nucleotide sequence ID" value="NZ_FMCS01000017.1"/>
</dbReference>
<evidence type="ECO:0000313" key="2">
    <source>
        <dbReference type="EMBL" id="SCF34149.1"/>
    </source>
</evidence>
<organism evidence="2 3">
    <name type="scientific">Micromonospora chaiyaphumensis</name>
    <dbReference type="NCBI Taxonomy" id="307119"/>
    <lineage>
        <taxon>Bacteria</taxon>
        <taxon>Bacillati</taxon>
        <taxon>Actinomycetota</taxon>
        <taxon>Actinomycetes</taxon>
        <taxon>Micromonosporales</taxon>
        <taxon>Micromonosporaceae</taxon>
        <taxon>Micromonospora</taxon>
    </lineage>
</organism>
<sequence length="312" mass="34500">MPDVPPDETPDNDFDDFEDPGDEESGGVRIPVSHNPAGNPFPRFNFFAPNLSFLDEQIRRSLAGLVPKVDVKWTPDMSAHFRGLIFPDLRQTMAPLFEQIREWMPPNWPTGIDHKQVVTVFQDEGLPIVWVPRREIVEEMLAAPDRDARIQILLARTTEVVEDCREVLTAVTHPRLAGQLPLVAKAIDAFGAGHQEAAQALAVVATETVVARALGGYKAVKQQVSFDPERVTISQLRLRAALAPIGVFYTTWYPSSGTPAPTELSRHVTVHQADLKHYTPGNAVVAVLLAASVIRAIQELYEIVDRQGQANP</sequence>
<proteinExistence type="predicted"/>
<feature type="region of interest" description="Disordered" evidence="1">
    <location>
        <begin position="1"/>
        <end position="34"/>
    </location>
</feature>
<evidence type="ECO:0000256" key="1">
    <source>
        <dbReference type="SAM" id="MobiDB-lite"/>
    </source>
</evidence>
<accession>A0A1C4ZMP1</accession>
<dbReference type="EMBL" id="FMCS01000017">
    <property type="protein sequence ID" value="SCF34149.1"/>
    <property type="molecule type" value="Genomic_DNA"/>
</dbReference>
<reference evidence="3" key="1">
    <citation type="submission" date="2016-06" db="EMBL/GenBank/DDBJ databases">
        <authorList>
            <person name="Varghese N."/>
            <person name="Submissions Spin"/>
        </authorList>
    </citation>
    <scope>NUCLEOTIDE SEQUENCE [LARGE SCALE GENOMIC DNA]</scope>
    <source>
        <strain evidence="3">DSM 45246</strain>
    </source>
</reference>
<name>A0A1C4ZMP1_9ACTN</name>
<feature type="compositionally biased region" description="Acidic residues" evidence="1">
    <location>
        <begin position="1"/>
        <end position="25"/>
    </location>
</feature>
<keyword evidence="3" id="KW-1185">Reference proteome</keyword>
<dbReference type="AlphaFoldDB" id="A0A1C4ZMP1"/>
<dbReference type="Proteomes" id="UP000199629">
    <property type="component" value="Unassembled WGS sequence"/>
</dbReference>
<protein>
    <submittedName>
        <fullName evidence="2">Uncharacterized protein</fullName>
    </submittedName>
</protein>
<evidence type="ECO:0000313" key="3">
    <source>
        <dbReference type="Proteomes" id="UP000199629"/>
    </source>
</evidence>
<gene>
    <name evidence="2" type="ORF">GA0070214_11778</name>
</gene>